<dbReference type="AlphaFoldDB" id="A0A814VA80"/>
<proteinExistence type="predicted"/>
<evidence type="ECO:0000313" key="2">
    <source>
        <dbReference type="EMBL" id="CAF3952591.1"/>
    </source>
</evidence>
<reference evidence="1" key="1">
    <citation type="submission" date="2021-02" db="EMBL/GenBank/DDBJ databases">
        <authorList>
            <person name="Nowell W R."/>
        </authorList>
    </citation>
    <scope>NUCLEOTIDE SEQUENCE</scope>
</reference>
<accession>A0A814VA80</accession>
<protein>
    <submittedName>
        <fullName evidence="1">Uncharacterized protein</fullName>
    </submittedName>
</protein>
<dbReference type="Proteomes" id="UP000663829">
    <property type="component" value="Unassembled WGS sequence"/>
</dbReference>
<dbReference type="EMBL" id="CAJNOQ010008102">
    <property type="protein sequence ID" value="CAF1188320.1"/>
    <property type="molecule type" value="Genomic_DNA"/>
</dbReference>
<evidence type="ECO:0000313" key="3">
    <source>
        <dbReference type="Proteomes" id="UP000663829"/>
    </source>
</evidence>
<dbReference type="EMBL" id="CAJOBC010008103">
    <property type="protein sequence ID" value="CAF3952591.1"/>
    <property type="molecule type" value="Genomic_DNA"/>
</dbReference>
<organism evidence="1 3">
    <name type="scientific">Didymodactylos carnosus</name>
    <dbReference type="NCBI Taxonomy" id="1234261"/>
    <lineage>
        <taxon>Eukaryota</taxon>
        <taxon>Metazoa</taxon>
        <taxon>Spiralia</taxon>
        <taxon>Gnathifera</taxon>
        <taxon>Rotifera</taxon>
        <taxon>Eurotatoria</taxon>
        <taxon>Bdelloidea</taxon>
        <taxon>Philodinida</taxon>
        <taxon>Philodinidae</taxon>
        <taxon>Didymodactylos</taxon>
    </lineage>
</organism>
<evidence type="ECO:0000313" key="1">
    <source>
        <dbReference type="EMBL" id="CAF1188320.1"/>
    </source>
</evidence>
<dbReference type="Proteomes" id="UP000681722">
    <property type="component" value="Unassembled WGS sequence"/>
</dbReference>
<keyword evidence="3" id="KW-1185">Reference proteome</keyword>
<sequence length="235" mass="26715">MIGTIPIHNPDIFCSYKICTDQTNTYIILNEKYSTNRIYLLGIYTTSATKTLDIERPKVKEIKGFLLLYIFYLAQRKFGPSSNCIGCSRKAQITILVPDKFPINDDELNTYFTRLYTIGMNLQLNSLSDPDYKTIFRRLVQMSLSDFKQILESRVPTHVATIEESNMFPLQDGRNITDDIAAWKNSKDNNTALVQCITELIHVGPYETMLKSCQAKLKVIAIVGRQSGDTAFSEA</sequence>
<comment type="caution">
    <text evidence="1">The sequence shown here is derived from an EMBL/GenBank/DDBJ whole genome shotgun (WGS) entry which is preliminary data.</text>
</comment>
<gene>
    <name evidence="1" type="ORF">GPM918_LOCUS23071</name>
    <name evidence="2" type="ORF">SRO942_LOCUS23070</name>
</gene>
<name>A0A814VA80_9BILA</name>